<name>A0A8X6WHZ3_TRICX</name>
<organism evidence="1 2">
    <name type="scientific">Trichonephila clavipes</name>
    <name type="common">Golden silk orbweaver</name>
    <name type="synonym">Nephila clavipes</name>
    <dbReference type="NCBI Taxonomy" id="2585209"/>
    <lineage>
        <taxon>Eukaryota</taxon>
        <taxon>Metazoa</taxon>
        <taxon>Ecdysozoa</taxon>
        <taxon>Arthropoda</taxon>
        <taxon>Chelicerata</taxon>
        <taxon>Arachnida</taxon>
        <taxon>Araneae</taxon>
        <taxon>Araneomorphae</taxon>
        <taxon>Entelegynae</taxon>
        <taxon>Araneoidea</taxon>
        <taxon>Nephilidae</taxon>
        <taxon>Trichonephila</taxon>
    </lineage>
</organism>
<dbReference type="Proteomes" id="UP000887159">
    <property type="component" value="Unassembled WGS sequence"/>
</dbReference>
<evidence type="ECO:0000313" key="2">
    <source>
        <dbReference type="Proteomes" id="UP000887159"/>
    </source>
</evidence>
<gene>
    <name evidence="1" type="primary">AVEN_153829_1</name>
    <name evidence="1" type="ORF">TNCV_2821621</name>
</gene>
<evidence type="ECO:0000313" key="1">
    <source>
        <dbReference type="EMBL" id="GFY34476.1"/>
    </source>
</evidence>
<proteinExistence type="predicted"/>
<dbReference type="AlphaFoldDB" id="A0A8X6WHZ3"/>
<keyword evidence="2" id="KW-1185">Reference proteome</keyword>
<dbReference type="PANTHER" id="PTHR47331">
    <property type="entry name" value="PHD-TYPE DOMAIN-CONTAINING PROTEIN"/>
    <property type="match status" value="1"/>
</dbReference>
<reference evidence="1" key="1">
    <citation type="submission" date="2020-08" db="EMBL/GenBank/DDBJ databases">
        <title>Multicomponent nature underlies the extraordinary mechanical properties of spider dragline silk.</title>
        <authorList>
            <person name="Kono N."/>
            <person name="Nakamura H."/>
            <person name="Mori M."/>
            <person name="Yoshida Y."/>
            <person name="Ohtoshi R."/>
            <person name="Malay A.D."/>
            <person name="Moran D.A.P."/>
            <person name="Tomita M."/>
            <person name="Numata K."/>
            <person name="Arakawa K."/>
        </authorList>
    </citation>
    <scope>NUCLEOTIDE SEQUENCE</scope>
</reference>
<accession>A0A8X6WHZ3</accession>
<comment type="caution">
    <text evidence="1">The sequence shown here is derived from an EMBL/GenBank/DDBJ whole genome shotgun (WGS) entry which is preliminary data.</text>
</comment>
<dbReference type="EMBL" id="BMAU01021424">
    <property type="protein sequence ID" value="GFY34476.1"/>
    <property type="molecule type" value="Genomic_DNA"/>
</dbReference>
<sequence length="221" mass="25064">MVPELDYLTEHAKETVVQERKKLPEADRSEETVLLNSDSSSILDELLELSKNYFKIINILSYISRFNYNYGEGIVHVGGRLENASVSYLHKHPAILPNGSKLSKLYFNSLHTRLFPVDPRGLLNAAQQTFWPLSGRSIARKNVHQCVTCFKSRPIISSQIMGNLPSERVEGILISRPLTLLSSDADNFDVWTPGRFLIGRSITSIPEPNLIDVNENRLSRW</sequence>
<protein>
    <submittedName>
        <fullName evidence="1">Integrase catalytic domain-containing protein</fullName>
    </submittedName>
</protein>